<evidence type="ECO:0000256" key="5">
    <source>
        <dbReference type="ARBA" id="ARBA00022787"/>
    </source>
</evidence>
<dbReference type="PANTHER" id="PTHR10780:SF3">
    <property type="entry name" value="MITOCHONDRIAL CARRIER HOMOLOG 1"/>
    <property type="match status" value="1"/>
</dbReference>
<comment type="similarity">
    <text evidence="2 10">Belongs to the mitochondrial carrier (TC 2.A.29) family.</text>
</comment>
<dbReference type="SUPFAM" id="SSF103506">
    <property type="entry name" value="Mitochondrial carrier"/>
    <property type="match status" value="1"/>
</dbReference>
<evidence type="ECO:0000256" key="4">
    <source>
        <dbReference type="ARBA" id="ARBA00022737"/>
    </source>
</evidence>
<feature type="repeat" description="Solcar" evidence="9">
    <location>
        <begin position="189"/>
        <end position="277"/>
    </location>
</feature>
<dbReference type="InterPro" id="IPR018108">
    <property type="entry name" value="MCP_transmembrane"/>
</dbReference>
<dbReference type="Pfam" id="PF00153">
    <property type="entry name" value="Mito_carr"/>
    <property type="match status" value="1"/>
</dbReference>
<dbReference type="Proteomes" id="UP001652622">
    <property type="component" value="Unplaced"/>
</dbReference>
<feature type="transmembrane region" description="Helical" evidence="11">
    <location>
        <begin position="246"/>
        <end position="271"/>
    </location>
</feature>
<evidence type="ECO:0000313" key="13">
    <source>
        <dbReference type="RefSeq" id="XP_060545542.1"/>
    </source>
</evidence>
<dbReference type="PANTHER" id="PTHR10780">
    <property type="entry name" value="MITOCHONDRIAL CARRIER HOMOLOG"/>
    <property type="match status" value="1"/>
</dbReference>
<dbReference type="RefSeq" id="XP_060545542.1">
    <property type="nucleotide sequence ID" value="XM_060689559.1"/>
</dbReference>
<evidence type="ECO:0000256" key="11">
    <source>
        <dbReference type="SAM" id="Phobius"/>
    </source>
</evidence>
<name>A0ABM3ZAZ7_PANGU</name>
<proteinExistence type="inferred from homology"/>
<keyword evidence="4" id="KW-0677">Repeat</keyword>
<keyword evidence="5" id="KW-1000">Mitochondrion outer membrane</keyword>
<evidence type="ECO:0000256" key="7">
    <source>
        <dbReference type="ARBA" id="ARBA00023128"/>
    </source>
</evidence>
<dbReference type="InterPro" id="IPR023395">
    <property type="entry name" value="MCP_dom_sf"/>
</dbReference>
<gene>
    <name evidence="13" type="primary">MTCH1</name>
</gene>
<dbReference type="PROSITE" id="PS50920">
    <property type="entry name" value="SOLCAR"/>
    <property type="match status" value="1"/>
</dbReference>
<evidence type="ECO:0000256" key="3">
    <source>
        <dbReference type="ARBA" id="ARBA00022692"/>
    </source>
</evidence>
<evidence type="ECO:0000256" key="2">
    <source>
        <dbReference type="ARBA" id="ARBA00006375"/>
    </source>
</evidence>
<keyword evidence="6 11" id="KW-1133">Transmembrane helix</keyword>
<keyword evidence="7" id="KW-0496">Mitochondrion</keyword>
<dbReference type="Gene3D" id="1.50.40.10">
    <property type="entry name" value="Mitochondrial carrier domain"/>
    <property type="match status" value="1"/>
</dbReference>
<dbReference type="GeneID" id="117664334"/>
<keyword evidence="10" id="KW-0813">Transport</keyword>
<keyword evidence="3 9" id="KW-0812">Transmembrane</keyword>
<comment type="subcellular location">
    <subcellularLocation>
        <location evidence="1">Mitochondrion outer membrane</location>
        <topology evidence="1">Multi-pass membrane protein</topology>
    </subcellularLocation>
</comment>
<protein>
    <submittedName>
        <fullName evidence="13">Mitochondrial carrier homolog 1</fullName>
    </submittedName>
</protein>
<evidence type="ECO:0000256" key="1">
    <source>
        <dbReference type="ARBA" id="ARBA00004374"/>
    </source>
</evidence>
<evidence type="ECO:0000256" key="6">
    <source>
        <dbReference type="ARBA" id="ARBA00022989"/>
    </source>
</evidence>
<sequence>MRWLQWTLEEAADVEAGSPSSQSLTEISQCPRSVWSCDRGRALPGWMRAGRGGMADIPVSPGITPAGPRMGPGPAEGADALFVALSAGFTVLSHPLLYVKLLVQVGHEPLPPTVGRNLLGRKVFYLPGFFTYARHIVEVDGKMGLFRGLSPRIISSVLSTINREQVKKAFPVEDMEHVSNKDDMKTSLRKVTKETCHEMTMQCVSRIISHPLHVISMRCMVQFVGREVKYSNIFSSVKTIWKEEGLLGFFVGLVPHVLGDLIFLWCCNLLAHFINTYAVDDNFNQASVIRSYTKFVMGIAVSMLTYPFLLVGDLMAVNNCGLLAGLPPYAPVFSSWIHCWRHLSAQGQLFRGSSLLFRRASTPTTFFID</sequence>
<feature type="transmembrane region" description="Helical" evidence="11">
    <location>
        <begin position="291"/>
        <end position="311"/>
    </location>
</feature>
<evidence type="ECO:0000256" key="9">
    <source>
        <dbReference type="PROSITE-ProRule" id="PRU00282"/>
    </source>
</evidence>
<evidence type="ECO:0000256" key="10">
    <source>
        <dbReference type="RuleBase" id="RU000488"/>
    </source>
</evidence>
<reference evidence="13" key="1">
    <citation type="submission" date="2025-08" db="UniProtKB">
        <authorList>
            <consortium name="RefSeq"/>
        </authorList>
    </citation>
    <scope>IDENTIFICATION</scope>
    <source>
        <tissue evidence="13">Blood</tissue>
    </source>
</reference>
<evidence type="ECO:0000313" key="12">
    <source>
        <dbReference type="Proteomes" id="UP001652622"/>
    </source>
</evidence>
<keyword evidence="8 9" id="KW-0472">Membrane</keyword>
<keyword evidence="12" id="KW-1185">Reference proteome</keyword>
<accession>A0ABM3ZAZ7</accession>
<evidence type="ECO:0000256" key="8">
    <source>
        <dbReference type="ARBA" id="ARBA00023136"/>
    </source>
</evidence>
<organism evidence="12 13">
    <name type="scientific">Pantherophis guttatus</name>
    <name type="common">Corn snake</name>
    <name type="synonym">Elaphe guttata</name>
    <dbReference type="NCBI Taxonomy" id="94885"/>
    <lineage>
        <taxon>Eukaryota</taxon>
        <taxon>Metazoa</taxon>
        <taxon>Chordata</taxon>
        <taxon>Craniata</taxon>
        <taxon>Vertebrata</taxon>
        <taxon>Euteleostomi</taxon>
        <taxon>Lepidosauria</taxon>
        <taxon>Squamata</taxon>
        <taxon>Bifurcata</taxon>
        <taxon>Unidentata</taxon>
        <taxon>Episquamata</taxon>
        <taxon>Toxicofera</taxon>
        <taxon>Serpentes</taxon>
        <taxon>Colubroidea</taxon>
        <taxon>Colubridae</taxon>
        <taxon>Colubrinae</taxon>
        <taxon>Pantherophis</taxon>
    </lineage>
</organism>